<dbReference type="InParanoid" id="A0A369K7Q5"/>
<sequence length="508" mass="58140">MDESTPLLASESDIPSNPEYLPSISHVVARISTLDAEQIRFEDLRPDGSPIGHHPTEIAFALVVLLQLRKTRLRSSQSSNIYETWISRKADAHDADSLEKRITSIWQLFLAEYRDIGDIEAVLWTRFPVVDEGEDSRRVLDFLGDTKCNTSLTSHPLVISSLRHTWKYGRSMNFRFASNHTLNWLSRYDALSTPRTFHLIEWISHLLFLAFLVNYLLLPIKQPHISGDWLEYQYGSRELFLIVLSLSFLLRPRSLVNTSSVIVPFAFLSSLPSIPHPPNTGFSILQWAAFLHVLGLNLPQSPSHLFLLSHHHTLPLAVLLTQRIRWTIFPAILFFLPLFIIASYLLSLSLFETFLKTIVGEMHSTILDPPPMETRVTFLCLFFTVVALILLSIFILATSVPLLSHKEFASDRWDQYSHQVGQAARQTFIRTVVSDSGTYTFPPPFNILHLVFFRIPCFFGHLFDIPISILDSGERILWRITVGPIAVLFTFVIWNPIEYLFSKMSTSH</sequence>
<feature type="transmembrane region" description="Helical" evidence="1">
    <location>
        <begin position="476"/>
        <end position="497"/>
    </location>
</feature>
<keyword evidence="3" id="KW-1185">Reference proteome</keyword>
<comment type="caution">
    <text evidence="2">The sequence shown here is derived from an EMBL/GenBank/DDBJ whole genome shotgun (WGS) entry which is preliminary data.</text>
</comment>
<accession>A0A369K7Q5</accession>
<evidence type="ECO:0000313" key="2">
    <source>
        <dbReference type="EMBL" id="RDB29602.1"/>
    </source>
</evidence>
<evidence type="ECO:0000313" key="3">
    <source>
        <dbReference type="Proteomes" id="UP000076154"/>
    </source>
</evidence>
<dbReference type="EMBL" id="LUEZ02000010">
    <property type="protein sequence ID" value="RDB29602.1"/>
    <property type="molecule type" value="Genomic_DNA"/>
</dbReference>
<organism evidence="2 3">
    <name type="scientific">Hypsizygus marmoreus</name>
    <name type="common">White beech mushroom</name>
    <name type="synonym">Agaricus marmoreus</name>
    <dbReference type="NCBI Taxonomy" id="39966"/>
    <lineage>
        <taxon>Eukaryota</taxon>
        <taxon>Fungi</taxon>
        <taxon>Dikarya</taxon>
        <taxon>Basidiomycota</taxon>
        <taxon>Agaricomycotina</taxon>
        <taxon>Agaricomycetes</taxon>
        <taxon>Agaricomycetidae</taxon>
        <taxon>Agaricales</taxon>
        <taxon>Tricholomatineae</taxon>
        <taxon>Lyophyllaceae</taxon>
        <taxon>Hypsizygus</taxon>
    </lineage>
</organism>
<evidence type="ECO:0000256" key="1">
    <source>
        <dbReference type="SAM" id="Phobius"/>
    </source>
</evidence>
<proteinExistence type="predicted"/>
<feature type="transmembrane region" description="Helical" evidence="1">
    <location>
        <begin position="376"/>
        <end position="397"/>
    </location>
</feature>
<dbReference type="OrthoDB" id="3941538at2759"/>
<dbReference type="Proteomes" id="UP000076154">
    <property type="component" value="Unassembled WGS sequence"/>
</dbReference>
<gene>
    <name evidence="2" type="ORF">Hypma_015335</name>
</gene>
<keyword evidence="1" id="KW-1133">Transmembrane helix</keyword>
<dbReference type="AlphaFoldDB" id="A0A369K7Q5"/>
<keyword evidence="1" id="KW-0812">Transmembrane</keyword>
<reference evidence="2" key="1">
    <citation type="submission" date="2018-04" db="EMBL/GenBank/DDBJ databases">
        <title>Whole genome sequencing of Hypsizygus marmoreus.</title>
        <authorList>
            <person name="Choi I.-G."/>
            <person name="Min B."/>
            <person name="Kim J.-G."/>
            <person name="Kim S."/>
            <person name="Oh Y.-L."/>
            <person name="Kong W.-S."/>
            <person name="Park H."/>
            <person name="Jeong J."/>
            <person name="Song E.-S."/>
        </authorList>
    </citation>
    <scope>NUCLEOTIDE SEQUENCE [LARGE SCALE GENOMIC DNA]</scope>
    <source>
        <strain evidence="2">51987-8</strain>
    </source>
</reference>
<name>A0A369K7Q5_HYPMA</name>
<keyword evidence="1" id="KW-0472">Membrane</keyword>
<protein>
    <submittedName>
        <fullName evidence="2">Uncharacterized protein</fullName>
    </submittedName>
</protein>
<feature type="transmembrane region" description="Helical" evidence="1">
    <location>
        <begin position="447"/>
        <end position="464"/>
    </location>
</feature>
<feature type="transmembrane region" description="Helical" evidence="1">
    <location>
        <begin position="328"/>
        <end position="355"/>
    </location>
</feature>